<feature type="transmembrane region" description="Helical" evidence="1">
    <location>
        <begin position="131"/>
        <end position="149"/>
    </location>
</feature>
<feature type="transmembrane region" description="Helical" evidence="1">
    <location>
        <begin position="219"/>
        <end position="238"/>
    </location>
</feature>
<dbReference type="AlphaFoldDB" id="A0A0S3EVB0"/>
<dbReference type="OrthoDB" id="8770617at2"/>
<name>A0A0S3EVB0_9SPHN</name>
<evidence type="ECO:0000259" key="2">
    <source>
        <dbReference type="Pfam" id="PF00892"/>
    </source>
</evidence>
<gene>
    <name evidence="3" type="ORF">ATN00_02690</name>
</gene>
<dbReference type="KEGG" id="sbd:ATN00_02690"/>
<accession>A0A0S3EVB0</accession>
<feature type="domain" description="EamA" evidence="2">
    <location>
        <begin position="20"/>
        <end position="140"/>
    </location>
</feature>
<dbReference type="STRING" id="1332080.ATN00_02690"/>
<keyword evidence="1" id="KW-0812">Transmembrane</keyword>
<evidence type="ECO:0000256" key="1">
    <source>
        <dbReference type="SAM" id="Phobius"/>
    </source>
</evidence>
<evidence type="ECO:0000313" key="3">
    <source>
        <dbReference type="EMBL" id="ALR19374.1"/>
    </source>
</evidence>
<feature type="transmembrane region" description="Helical" evidence="1">
    <location>
        <begin position="245"/>
        <end position="265"/>
    </location>
</feature>
<keyword evidence="4" id="KW-1185">Reference proteome</keyword>
<evidence type="ECO:0000313" key="4">
    <source>
        <dbReference type="Proteomes" id="UP000056968"/>
    </source>
</evidence>
<dbReference type="InterPro" id="IPR000620">
    <property type="entry name" value="EamA_dom"/>
</dbReference>
<dbReference type="Proteomes" id="UP000056968">
    <property type="component" value="Chromosome"/>
</dbReference>
<proteinExistence type="predicted"/>
<protein>
    <submittedName>
        <fullName evidence="3">Permease</fullName>
    </submittedName>
</protein>
<dbReference type="PANTHER" id="PTHR22911">
    <property type="entry name" value="ACYL-MALONYL CONDENSING ENZYME-RELATED"/>
    <property type="match status" value="1"/>
</dbReference>
<dbReference type="EMBL" id="CP013264">
    <property type="protein sequence ID" value="ALR19374.1"/>
    <property type="molecule type" value="Genomic_DNA"/>
</dbReference>
<sequence length="299" mass="32016">MAGSMPMMQKHVPPMAFPALVLANIFLAMGPVLVRLSDVGPIAAAFWRLALATPFLFLLALPRLRTASLGKRQWSLMILAGLFFAADLATWHAGIHHTKVANATMFGNISALVLPLWGLLILRQALHRPQLAALLLALVGGGILMGGSYELSPRYLRGDLLCLMAGLLYTGYLISVQDVRQRLDSWSVLAIASLSGAGPLLIISIAAGEQGMPANWTPLIALALSSQLIGQGLLTYAIGWFSPLVLGLSLMIQPAVSAVVGWLLFDERMSVTDLVGMIAIAAALILVRLPWSARVRDQP</sequence>
<feature type="transmembrane region" description="Helical" evidence="1">
    <location>
        <begin position="186"/>
        <end position="207"/>
    </location>
</feature>
<dbReference type="PANTHER" id="PTHR22911:SF76">
    <property type="entry name" value="EAMA DOMAIN-CONTAINING PROTEIN"/>
    <property type="match status" value="1"/>
</dbReference>
<dbReference type="InterPro" id="IPR037185">
    <property type="entry name" value="EmrE-like"/>
</dbReference>
<reference evidence="3 4" key="1">
    <citation type="submission" date="2015-11" db="EMBL/GenBank/DDBJ databases">
        <title>A Two-component Flavoprotein Monooxygenase System MeaXY Responsible for para-Hydroxylation of 2-Methyl-6-ethylaniline and 2,6-Diethylaniline in Sphingobium baderi DE-13.</title>
        <authorList>
            <person name="Cheng M."/>
            <person name="Meng Q."/>
            <person name="Yang Y."/>
            <person name="Chu C."/>
            <person name="Yan X."/>
            <person name="He J."/>
            <person name="Li S."/>
        </authorList>
    </citation>
    <scope>NUCLEOTIDE SEQUENCE [LARGE SCALE GENOMIC DNA]</scope>
    <source>
        <strain evidence="3 4">DE-13</strain>
    </source>
</reference>
<keyword evidence="1" id="KW-0472">Membrane</keyword>
<dbReference type="RefSeq" id="WP_062061808.1">
    <property type="nucleotide sequence ID" value="NZ_CP013264.1"/>
</dbReference>
<dbReference type="Pfam" id="PF00892">
    <property type="entry name" value="EamA"/>
    <property type="match status" value="2"/>
</dbReference>
<dbReference type="GO" id="GO:0016020">
    <property type="term" value="C:membrane"/>
    <property type="evidence" value="ECO:0007669"/>
    <property type="project" value="InterPro"/>
</dbReference>
<organism evidence="3 4">
    <name type="scientific">Sphingobium baderi</name>
    <dbReference type="NCBI Taxonomy" id="1332080"/>
    <lineage>
        <taxon>Bacteria</taxon>
        <taxon>Pseudomonadati</taxon>
        <taxon>Pseudomonadota</taxon>
        <taxon>Alphaproteobacteria</taxon>
        <taxon>Sphingomonadales</taxon>
        <taxon>Sphingomonadaceae</taxon>
        <taxon>Sphingobium</taxon>
    </lineage>
</organism>
<keyword evidence="1" id="KW-1133">Transmembrane helix</keyword>
<feature type="domain" description="EamA" evidence="2">
    <location>
        <begin position="157"/>
        <end position="287"/>
    </location>
</feature>
<dbReference type="SUPFAM" id="SSF103481">
    <property type="entry name" value="Multidrug resistance efflux transporter EmrE"/>
    <property type="match status" value="2"/>
</dbReference>
<feature type="transmembrane region" description="Helical" evidence="1">
    <location>
        <begin position="155"/>
        <end position="174"/>
    </location>
</feature>
<feature type="transmembrane region" description="Helical" evidence="1">
    <location>
        <begin position="76"/>
        <end position="94"/>
    </location>
</feature>
<feature type="transmembrane region" description="Helical" evidence="1">
    <location>
        <begin position="271"/>
        <end position="291"/>
    </location>
</feature>
<feature type="transmembrane region" description="Helical" evidence="1">
    <location>
        <begin position="100"/>
        <end position="122"/>
    </location>
</feature>
<feature type="transmembrane region" description="Helical" evidence="1">
    <location>
        <begin position="46"/>
        <end position="64"/>
    </location>
</feature>